<keyword evidence="5" id="KW-0067">ATP-binding</keyword>
<protein>
    <submittedName>
        <fullName evidence="13">Cation-translocating P-type ATPase</fullName>
    </submittedName>
</protein>
<keyword evidence="8" id="KW-1133">Transmembrane helix</keyword>
<evidence type="ECO:0000256" key="11">
    <source>
        <dbReference type="SAM" id="MobiDB-lite"/>
    </source>
</evidence>
<dbReference type="GO" id="GO:0005886">
    <property type="term" value="C:plasma membrane"/>
    <property type="evidence" value="ECO:0007669"/>
    <property type="project" value="UniProtKB-SubCell"/>
</dbReference>
<dbReference type="SFLD" id="SFLDG00002">
    <property type="entry name" value="C1.7:_P-type_atpase_like"/>
    <property type="match status" value="1"/>
</dbReference>
<dbReference type="PANTHER" id="PTHR24093">
    <property type="entry name" value="CATION TRANSPORTING ATPASE"/>
    <property type="match status" value="1"/>
</dbReference>
<proteinExistence type="predicted"/>
<dbReference type="InterPro" id="IPR023214">
    <property type="entry name" value="HAD_sf"/>
</dbReference>
<dbReference type="InterPro" id="IPR001757">
    <property type="entry name" value="P_typ_ATPase"/>
</dbReference>
<evidence type="ECO:0000313" key="13">
    <source>
        <dbReference type="EMBL" id="TDD41972.1"/>
    </source>
</evidence>
<evidence type="ECO:0000256" key="7">
    <source>
        <dbReference type="ARBA" id="ARBA00022967"/>
    </source>
</evidence>
<evidence type="ECO:0000256" key="2">
    <source>
        <dbReference type="ARBA" id="ARBA00022692"/>
    </source>
</evidence>
<dbReference type="GO" id="GO:0005388">
    <property type="term" value="F:P-type calcium transporter activity"/>
    <property type="evidence" value="ECO:0007669"/>
    <property type="project" value="TreeGrafter"/>
</dbReference>
<dbReference type="SUPFAM" id="SSF56784">
    <property type="entry name" value="HAD-like"/>
    <property type="match status" value="1"/>
</dbReference>
<dbReference type="GO" id="GO:0016887">
    <property type="term" value="F:ATP hydrolysis activity"/>
    <property type="evidence" value="ECO:0007669"/>
    <property type="project" value="InterPro"/>
</dbReference>
<dbReference type="Pfam" id="PF00689">
    <property type="entry name" value="Cation_ATPase_C"/>
    <property type="match status" value="1"/>
</dbReference>
<dbReference type="Pfam" id="PF00122">
    <property type="entry name" value="E1-E2_ATPase"/>
    <property type="match status" value="1"/>
</dbReference>
<organism evidence="13 14">
    <name type="scientific">Nonomuraea terrae</name>
    <dbReference type="NCBI Taxonomy" id="2530383"/>
    <lineage>
        <taxon>Bacteria</taxon>
        <taxon>Bacillati</taxon>
        <taxon>Actinomycetota</taxon>
        <taxon>Actinomycetes</taxon>
        <taxon>Streptosporangiales</taxon>
        <taxon>Streptosporangiaceae</taxon>
        <taxon>Nonomuraea</taxon>
    </lineage>
</organism>
<dbReference type="SUPFAM" id="SSF81653">
    <property type="entry name" value="Calcium ATPase, transduction domain A"/>
    <property type="match status" value="1"/>
</dbReference>
<dbReference type="Gene3D" id="3.40.50.1000">
    <property type="entry name" value="HAD superfamily/HAD-like"/>
    <property type="match status" value="1"/>
</dbReference>
<feature type="compositionally biased region" description="Basic and acidic residues" evidence="11">
    <location>
        <begin position="1431"/>
        <end position="1463"/>
    </location>
</feature>
<dbReference type="Proteomes" id="UP000295302">
    <property type="component" value="Unassembled WGS sequence"/>
</dbReference>
<feature type="domain" description="Cation-transporting P-type ATPase N-terminal" evidence="12">
    <location>
        <begin position="584"/>
        <end position="652"/>
    </location>
</feature>
<dbReference type="RefSeq" id="WP_132618272.1">
    <property type="nucleotide sequence ID" value="NZ_SMKQ01000134.1"/>
</dbReference>
<keyword evidence="3" id="KW-0479">Metal-binding</keyword>
<dbReference type="InterPro" id="IPR018303">
    <property type="entry name" value="ATPase_P-typ_P_site"/>
</dbReference>
<evidence type="ECO:0000256" key="4">
    <source>
        <dbReference type="ARBA" id="ARBA00022741"/>
    </source>
</evidence>
<dbReference type="GO" id="GO:0046872">
    <property type="term" value="F:metal ion binding"/>
    <property type="evidence" value="ECO:0007669"/>
    <property type="project" value="UniProtKB-KW"/>
</dbReference>
<evidence type="ECO:0000256" key="1">
    <source>
        <dbReference type="ARBA" id="ARBA00004651"/>
    </source>
</evidence>
<keyword evidence="6" id="KW-0460">Magnesium</keyword>
<comment type="subcellular location">
    <subcellularLocation>
        <location evidence="1">Cell membrane</location>
        <topology evidence="1">Multi-pass membrane protein</topology>
    </subcellularLocation>
</comment>
<evidence type="ECO:0000256" key="5">
    <source>
        <dbReference type="ARBA" id="ARBA00022840"/>
    </source>
</evidence>
<dbReference type="SUPFAM" id="SSF81665">
    <property type="entry name" value="Calcium ATPase, transmembrane domain M"/>
    <property type="match status" value="1"/>
</dbReference>
<dbReference type="PRINTS" id="PR00120">
    <property type="entry name" value="HATPASE"/>
</dbReference>
<dbReference type="OrthoDB" id="9814270at2"/>
<feature type="region of interest" description="Disordered" evidence="11">
    <location>
        <begin position="1426"/>
        <end position="1469"/>
    </location>
</feature>
<dbReference type="SFLD" id="SFLDS00003">
    <property type="entry name" value="Haloacid_Dehalogenase"/>
    <property type="match status" value="1"/>
</dbReference>
<evidence type="ECO:0000256" key="9">
    <source>
        <dbReference type="ARBA" id="ARBA00023136"/>
    </source>
</evidence>
<evidence type="ECO:0000256" key="8">
    <source>
        <dbReference type="ARBA" id="ARBA00022989"/>
    </source>
</evidence>
<keyword evidence="2" id="KW-0812">Transmembrane</keyword>
<dbReference type="InterPro" id="IPR023298">
    <property type="entry name" value="ATPase_P-typ_TM_dom_sf"/>
</dbReference>
<dbReference type="Gene3D" id="2.70.150.10">
    <property type="entry name" value="Calcium-transporting ATPase, cytoplasmic transduction domain A"/>
    <property type="match status" value="1"/>
</dbReference>
<dbReference type="InterPro" id="IPR036412">
    <property type="entry name" value="HAD-like_sf"/>
</dbReference>
<dbReference type="Pfam" id="PF13246">
    <property type="entry name" value="Cation_ATPase"/>
    <property type="match status" value="1"/>
</dbReference>
<dbReference type="InterPro" id="IPR006068">
    <property type="entry name" value="ATPase_P-typ_cation-transptr_C"/>
</dbReference>
<dbReference type="SMART" id="SM00831">
    <property type="entry name" value="Cation_ATPase_N"/>
    <property type="match status" value="1"/>
</dbReference>
<dbReference type="InterPro" id="IPR059000">
    <property type="entry name" value="ATPase_P-type_domA"/>
</dbReference>
<comment type="caution">
    <text evidence="13">The sequence shown here is derived from an EMBL/GenBank/DDBJ whole genome shotgun (WGS) entry which is preliminary data.</text>
</comment>
<keyword evidence="4" id="KW-0547">Nucleotide-binding</keyword>
<evidence type="ECO:0000256" key="6">
    <source>
        <dbReference type="ARBA" id="ARBA00022842"/>
    </source>
</evidence>
<dbReference type="Gene3D" id="3.40.1110.10">
    <property type="entry name" value="Calcium-transporting ATPase, cytoplasmic domain N"/>
    <property type="match status" value="1"/>
</dbReference>
<evidence type="ECO:0000259" key="12">
    <source>
        <dbReference type="SMART" id="SM00831"/>
    </source>
</evidence>
<dbReference type="InterPro" id="IPR008250">
    <property type="entry name" value="ATPase_P-typ_transduc_dom_A_sf"/>
</dbReference>
<name>A0A4R4YFE6_9ACTN</name>
<dbReference type="PANTHER" id="PTHR24093:SF513">
    <property type="entry name" value="CATION-TRANSPORTING ATPASE I-RELATED"/>
    <property type="match status" value="1"/>
</dbReference>
<dbReference type="PRINTS" id="PR00119">
    <property type="entry name" value="CATATPASE"/>
</dbReference>
<feature type="region of interest" description="Disordered" evidence="11">
    <location>
        <begin position="444"/>
        <end position="485"/>
    </location>
</feature>
<dbReference type="InterPro" id="IPR004014">
    <property type="entry name" value="ATPase_P-typ_cation-transptr_N"/>
</dbReference>
<evidence type="ECO:0000313" key="14">
    <source>
        <dbReference type="Proteomes" id="UP000295302"/>
    </source>
</evidence>
<gene>
    <name evidence="13" type="ORF">E1286_31710</name>
</gene>
<comment type="catalytic activity">
    <reaction evidence="10">
        <text>ATP + H2O = ADP + phosphate + H(+)</text>
        <dbReference type="Rhea" id="RHEA:13065"/>
        <dbReference type="ChEBI" id="CHEBI:15377"/>
        <dbReference type="ChEBI" id="CHEBI:15378"/>
        <dbReference type="ChEBI" id="CHEBI:30616"/>
        <dbReference type="ChEBI" id="CHEBI:43474"/>
        <dbReference type="ChEBI" id="CHEBI:456216"/>
    </reaction>
</comment>
<evidence type="ECO:0000256" key="10">
    <source>
        <dbReference type="ARBA" id="ARBA00049360"/>
    </source>
</evidence>
<dbReference type="Gene3D" id="1.20.1110.10">
    <property type="entry name" value="Calcium-transporting ATPase, transmembrane domain"/>
    <property type="match status" value="1"/>
</dbReference>
<dbReference type="GO" id="GO:0005524">
    <property type="term" value="F:ATP binding"/>
    <property type="evidence" value="ECO:0007669"/>
    <property type="project" value="UniProtKB-KW"/>
</dbReference>
<keyword evidence="7" id="KW-1278">Translocase</keyword>
<dbReference type="EMBL" id="SMKQ01000134">
    <property type="protein sequence ID" value="TDD41972.1"/>
    <property type="molecule type" value="Genomic_DNA"/>
</dbReference>
<reference evidence="13 14" key="1">
    <citation type="submission" date="2019-03" db="EMBL/GenBank/DDBJ databases">
        <title>Draft genome sequences of novel Actinobacteria.</title>
        <authorList>
            <person name="Sahin N."/>
            <person name="Ay H."/>
            <person name="Saygin H."/>
        </authorList>
    </citation>
    <scope>NUCLEOTIDE SEQUENCE [LARGE SCALE GENOMIC DNA]</scope>
    <source>
        <strain evidence="13 14">CH32</strain>
    </source>
</reference>
<dbReference type="PROSITE" id="PS00154">
    <property type="entry name" value="ATPASE_E1_E2"/>
    <property type="match status" value="1"/>
</dbReference>
<dbReference type="InterPro" id="IPR023299">
    <property type="entry name" value="ATPase_P-typ_cyto_dom_N"/>
</dbReference>
<dbReference type="NCBIfam" id="TIGR01494">
    <property type="entry name" value="ATPase_P-type"/>
    <property type="match status" value="2"/>
</dbReference>
<evidence type="ECO:0000256" key="3">
    <source>
        <dbReference type="ARBA" id="ARBA00022723"/>
    </source>
</evidence>
<keyword evidence="9" id="KW-0472">Membrane</keyword>
<sequence>MLGQFTRSLRAVATAVGSLGGRSTWRYPGRVHLELLRRPVHETEIERRLQAVPGVRWARVNAPLRRVIVALEEEPAEIRALMRALDEAEALVEEKVVHEPPPGVVLAADLGGILATGVEWLIRRTPLPAEAPGLVSLVDNLPRLREAIDASIPLPALKSWLPVAGAAVQGLAPGVTGLVVDVTQRLVQLRERHAIESAWAGAHEHLTATPERAAAGEIPAQRPCPLPPGPAERYADQLLTGAPLGGVIGSLLSTNVRRGLQTAMICTPRPAFAGREMFAAELGGVLSRRGVVVADCEALRRLDRIDTVVLDEDVLLSPRSVVDEVRPASGADPEEVTTWLYRLFDPDRPQAAQEEGPWRLRAKGDRLTLTRDGRRQAVAETRRQRSPAGQAVVAAVRATGLRLVVRPGVTAAEIATLQSEGAAVLVVSQDAHALAQSDCGIGLLPPTHRPTPDGPLEGDGETGRGGAPEAARPAGDGAGAGEGAEWDAHVPWGAHLFVESDLRTLVPVIAAVPAARDVAADGVRLARVGTGVGVLFTLTSHARRSAGRGLAGVHIATCLAMAWGAWRAWRAASTSVRLVPDDRPWHAMPVEAVLRELDTDAGGLSTEEAARRHRPVAADRRPSLLRETAAELANPFTPVLAAGAVGSAVVGSLVDAALVSAVVGASALAGGMQRRAAARTLAELSRHVSVPARVLRDGRAHDVGARDLVPGDVVELSAGQVVPADCRILTADGLEADESALTGESLPVSKAAAPVFAREVADRTSMLYESTSIAAGNATAVVVAVGEATLTGRAMAVAEEEAPRSGVAERLARITRATTPIALGSAAAVTLAGAVRGRPLRQTLGESVSLAVAAVPEGLPLLVSAAQLAATRRLSAHGVHVRDPRTIEALGRVEVLCFDKTGTLTAGLIRLTRVCDARHEVSVRELGGLREVLAAGLRATPGEEGNGQHSHLTDAAVAAGAKEARVTRRTGARGWRELAALPFEPSRGFHATLGKAGGRTRLLSVKGAPETVLPRCTHLLVNGEVRDLDRKERRRIEERVERLAAAGHRVLAVAENRTEAADLDDADVTGLTFVGLLGLADTVRLTASPAVTRLRAAGVQIVMLTGDHPSTAAAIAAELIAGEPVVVTGADLDALDDAGLDERLPTVDVVARCTPEQKVRVVRAFQRLGRVVAMTGDGANDAAVIRLADVGIALGLTGTPAARAAADLVVSDDRLETIVSALAEGRAMWASVREALAILVGGNLGEIGFTLLGAIVTGGSPLTARQLLVVNMLTDLAPALAIALRAPTPEEAANRLEEGPERSLGRALTRDIVRRALVTAAGAGLGWTVARFTGTAARARTVGLVALVGTQLAQTLQAAGRDRTVLLSALGSAAALAAIVQTPGVSHFFGSAPLGPVAWATALGAVAAALIIDRLVQGPVDRALDGYALREPGRKEPGREEPGRDESGRDESGRDESARKEPAPKVAYA</sequence>
<dbReference type="SFLD" id="SFLDF00027">
    <property type="entry name" value="p-type_atpase"/>
    <property type="match status" value="1"/>
</dbReference>
<dbReference type="InterPro" id="IPR044492">
    <property type="entry name" value="P_typ_ATPase_HD_dom"/>
</dbReference>
<accession>A0A4R4YFE6</accession>
<keyword evidence="14" id="KW-1185">Reference proteome</keyword>